<sequence>MNKNAFRFWILVSIVAISGFSQGMLLPLIAVIFEKNGVSSSLNGFNATALYIGILLVSPFMEIPLRKYGYKPMIIVGGGIVIASLALFPLWQSFWFWFFLRLFIGIGDHTLHFATQTWITAFSPVEKRGRNIAYYGLFFGIGFAAGPLLTPLVRVNEALPFIISSIVCLCGWFFTFTLKNEHPDQEVKINSFVQTIKRFKQAMKYGWIAFLPPLSYGFLESSLNGSFPVYALRMNMDISNVSLVLSAFAIGTILTQVPLGMLGDSYGRRKVLITVLFIGFLCFSAASFLEHSFIGLCLVFLFSGMAVGSTFSLGISYMTDLVPKDLLPTGNLLCGIFFSIGSLSGPIIGGLFIQFFQHISFFYNISTVLLVLSFMIFTFGKNTNRTVKEHY</sequence>
<evidence type="ECO:0000256" key="7">
    <source>
        <dbReference type="SAM" id="Phobius"/>
    </source>
</evidence>
<evidence type="ECO:0000256" key="1">
    <source>
        <dbReference type="ARBA" id="ARBA00004651"/>
    </source>
</evidence>
<feature type="transmembrane region" description="Helical" evidence="7">
    <location>
        <begin position="293"/>
        <end position="318"/>
    </location>
</feature>
<gene>
    <name evidence="9" type="ORF">BN000_01819</name>
</gene>
<feature type="transmembrane region" description="Helical" evidence="7">
    <location>
        <begin position="202"/>
        <end position="219"/>
    </location>
</feature>
<dbReference type="AlphaFoldDB" id="A0A0U1NVX8"/>
<dbReference type="PROSITE" id="PS50850">
    <property type="entry name" value="MFS"/>
    <property type="match status" value="1"/>
</dbReference>
<dbReference type="InterPro" id="IPR036259">
    <property type="entry name" value="MFS_trans_sf"/>
</dbReference>
<dbReference type="Proteomes" id="UP000199087">
    <property type="component" value="Unassembled WGS sequence"/>
</dbReference>
<feature type="domain" description="Major facilitator superfamily (MFS) profile" evidence="8">
    <location>
        <begin position="201"/>
        <end position="391"/>
    </location>
</feature>
<keyword evidence="6 7" id="KW-0472">Membrane</keyword>
<dbReference type="InterPro" id="IPR020846">
    <property type="entry name" value="MFS_dom"/>
</dbReference>
<keyword evidence="4 7" id="KW-0812">Transmembrane</keyword>
<feature type="transmembrane region" description="Helical" evidence="7">
    <location>
        <begin position="7"/>
        <end position="33"/>
    </location>
</feature>
<dbReference type="Gene3D" id="1.20.1250.20">
    <property type="entry name" value="MFS general substrate transporter like domains"/>
    <property type="match status" value="2"/>
</dbReference>
<evidence type="ECO:0000256" key="6">
    <source>
        <dbReference type="ARBA" id="ARBA00023136"/>
    </source>
</evidence>
<accession>A0A0U1NVX8</accession>
<protein>
    <submittedName>
        <fullName evidence="9">Major facilitator superfamily protein</fullName>
    </submittedName>
</protein>
<feature type="transmembrane region" description="Helical" evidence="7">
    <location>
        <begin position="45"/>
        <end position="61"/>
    </location>
</feature>
<dbReference type="GO" id="GO:0022857">
    <property type="term" value="F:transmembrane transporter activity"/>
    <property type="evidence" value="ECO:0007669"/>
    <property type="project" value="InterPro"/>
</dbReference>
<evidence type="ECO:0000256" key="3">
    <source>
        <dbReference type="ARBA" id="ARBA00022475"/>
    </source>
</evidence>
<feature type="transmembrane region" description="Helical" evidence="7">
    <location>
        <begin position="68"/>
        <end position="88"/>
    </location>
</feature>
<feature type="transmembrane region" description="Helical" evidence="7">
    <location>
        <begin position="158"/>
        <end position="178"/>
    </location>
</feature>
<dbReference type="SUPFAM" id="SSF103473">
    <property type="entry name" value="MFS general substrate transporter"/>
    <property type="match status" value="1"/>
</dbReference>
<evidence type="ECO:0000259" key="8">
    <source>
        <dbReference type="PROSITE" id="PS50850"/>
    </source>
</evidence>
<evidence type="ECO:0000256" key="5">
    <source>
        <dbReference type="ARBA" id="ARBA00022989"/>
    </source>
</evidence>
<feature type="transmembrane region" description="Helical" evidence="7">
    <location>
        <begin position="239"/>
        <end position="259"/>
    </location>
</feature>
<dbReference type="GO" id="GO:0005886">
    <property type="term" value="C:plasma membrane"/>
    <property type="evidence" value="ECO:0007669"/>
    <property type="project" value="UniProtKB-SubCell"/>
</dbReference>
<comment type="subcellular location">
    <subcellularLocation>
        <location evidence="1">Cell membrane</location>
        <topology evidence="1">Multi-pass membrane protein</topology>
    </subcellularLocation>
</comment>
<dbReference type="EMBL" id="CVRB01000002">
    <property type="protein sequence ID" value="CRK81902.1"/>
    <property type="molecule type" value="Genomic_DNA"/>
</dbReference>
<keyword evidence="2" id="KW-0813">Transport</keyword>
<dbReference type="OrthoDB" id="478565at2"/>
<name>A0A0U1NVX8_9BACI</name>
<dbReference type="Pfam" id="PF07690">
    <property type="entry name" value="MFS_1"/>
    <property type="match status" value="1"/>
</dbReference>
<feature type="transmembrane region" description="Helical" evidence="7">
    <location>
        <begin position="271"/>
        <end position="287"/>
    </location>
</feature>
<keyword evidence="10" id="KW-1185">Reference proteome</keyword>
<feature type="transmembrane region" description="Helical" evidence="7">
    <location>
        <begin position="132"/>
        <end position="152"/>
    </location>
</feature>
<dbReference type="InterPro" id="IPR011701">
    <property type="entry name" value="MFS"/>
</dbReference>
<dbReference type="PANTHER" id="PTHR23521">
    <property type="entry name" value="TRANSPORTER MFS SUPERFAMILY"/>
    <property type="match status" value="1"/>
</dbReference>
<evidence type="ECO:0000313" key="10">
    <source>
        <dbReference type="Proteomes" id="UP000199087"/>
    </source>
</evidence>
<keyword evidence="3" id="KW-1003">Cell membrane</keyword>
<dbReference type="InterPro" id="IPR047200">
    <property type="entry name" value="MFS_YcaD-like"/>
</dbReference>
<dbReference type="STRING" id="1499688.BN000_01819"/>
<evidence type="ECO:0000313" key="9">
    <source>
        <dbReference type="EMBL" id="CRK81902.1"/>
    </source>
</evidence>
<feature type="transmembrane region" description="Helical" evidence="7">
    <location>
        <begin position="361"/>
        <end position="380"/>
    </location>
</feature>
<feature type="transmembrane region" description="Helical" evidence="7">
    <location>
        <begin position="330"/>
        <end position="355"/>
    </location>
</feature>
<dbReference type="RefSeq" id="WP_090633507.1">
    <property type="nucleotide sequence ID" value="NZ_CVRB01000002.1"/>
</dbReference>
<evidence type="ECO:0000256" key="4">
    <source>
        <dbReference type="ARBA" id="ARBA00022692"/>
    </source>
</evidence>
<evidence type="ECO:0000256" key="2">
    <source>
        <dbReference type="ARBA" id="ARBA00022448"/>
    </source>
</evidence>
<organism evidence="9 10">
    <name type="scientific">Neobacillus massiliamazoniensis</name>
    <dbReference type="NCBI Taxonomy" id="1499688"/>
    <lineage>
        <taxon>Bacteria</taxon>
        <taxon>Bacillati</taxon>
        <taxon>Bacillota</taxon>
        <taxon>Bacilli</taxon>
        <taxon>Bacillales</taxon>
        <taxon>Bacillaceae</taxon>
        <taxon>Neobacillus</taxon>
    </lineage>
</organism>
<keyword evidence="5 7" id="KW-1133">Transmembrane helix</keyword>
<proteinExistence type="predicted"/>
<dbReference type="CDD" id="cd17477">
    <property type="entry name" value="MFS_YcaD_like"/>
    <property type="match status" value="1"/>
</dbReference>
<reference evidence="10" key="1">
    <citation type="submission" date="2015-05" db="EMBL/GenBank/DDBJ databases">
        <authorList>
            <person name="Urmite Genomes"/>
        </authorList>
    </citation>
    <scope>NUCLEOTIDE SEQUENCE [LARGE SCALE GENOMIC DNA]</scope>
    <source>
        <strain evidence="10">LF1</strain>
    </source>
</reference>
<dbReference type="PANTHER" id="PTHR23521:SF2">
    <property type="entry name" value="TRANSPORTER MFS SUPERFAMILY"/>
    <property type="match status" value="1"/>
</dbReference>